<feature type="chain" id="PRO_5038596545" description="DUF11 domain-containing protein" evidence="1">
    <location>
        <begin position="26"/>
        <end position="147"/>
    </location>
</feature>
<dbReference type="AlphaFoldDB" id="A0A3S9PX55"/>
<dbReference type="EMBL" id="CP034593">
    <property type="protein sequence ID" value="AZQ76951.1"/>
    <property type="molecule type" value="Genomic_DNA"/>
</dbReference>
<protein>
    <recommendedName>
        <fullName evidence="4">DUF11 domain-containing protein</fullName>
    </recommendedName>
</protein>
<gene>
    <name evidence="2" type="ORF">EJ997_05985</name>
</gene>
<dbReference type="KEGG" id="flh:EJ997_05985"/>
<keyword evidence="1" id="KW-0732">Signal</keyword>
<name>A0A3S9PX55_9ACTO</name>
<sequence length="147" mass="16111">MRKRAYSALAMIVAAVMLFPAAATGEPASPMQEQFPEYLTVRKSVDKEELQPGDSFTYSIYLECQETTCLNAELVDDFPTELAGWPIDNVFISPAAAEVPREVTWYEGDTALTDQPAELGADTSLVLDVLHLTQDGEGMEPGQTLHL</sequence>
<evidence type="ECO:0008006" key="4">
    <source>
        <dbReference type="Google" id="ProtNLM"/>
    </source>
</evidence>
<evidence type="ECO:0000313" key="3">
    <source>
        <dbReference type="Proteomes" id="UP000280344"/>
    </source>
</evidence>
<proteinExistence type="predicted"/>
<dbReference type="Proteomes" id="UP000280344">
    <property type="component" value="Chromosome"/>
</dbReference>
<organism evidence="2 3">
    <name type="scientific">Flaviflexus ciconiae</name>
    <dbReference type="NCBI Taxonomy" id="2496867"/>
    <lineage>
        <taxon>Bacteria</taxon>
        <taxon>Bacillati</taxon>
        <taxon>Actinomycetota</taxon>
        <taxon>Actinomycetes</taxon>
        <taxon>Actinomycetales</taxon>
        <taxon>Actinomycetaceae</taxon>
        <taxon>Flaviflexus</taxon>
    </lineage>
</organism>
<evidence type="ECO:0000256" key="1">
    <source>
        <dbReference type="SAM" id="SignalP"/>
    </source>
</evidence>
<reference evidence="2 3" key="1">
    <citation type="submission" date="2018-12" db="EMBL/GenBank/DDBJ databases">
        <title>Complete genome sequence of Flaviflexus sp. H23T48.</title>
        <authorList>
            <person name="Bae J.-W."/>
            <person name="Lee J.-Y."/>
        </authorList>
    </citation>
    <scope>NUCLEOTIDE SEQUENCE [LARGE SCALE GENOMIC DNA]</scope>
    <source>
        <strain evidence="2 3">H23T48</strain>
    </source>
</reference>
<keyword evidence="3" id="KW-1185">Reference proteome</keyword>
<feature type="signal peptide" evidence="1">
    <location>
        <begin position="1"/>
        <end position="25"/>
    </location>
</feature>
<dbReference type="RefSeq" id="WP_126703757.1">
    <property type="nucleotide sequence ID" value="NZ_CP034593.1"/>
</dbReference>
<evidence type="ECO:0000313" key="2">
    <source>
        <dbReference type="EMBL" id="AZQ76951.1"/>
    </source>
</evidence>
<accession>A0A3S9PX55</accession>